<organism evidence="3 4">
    <name type="scientific">Rubinisphaera italica</name>
    <dbReference type="NCBI Taxonomy" id="2527969"/>
    <lineage>
        <taxon>Bacteria</taxon>
        <taxon>Pseudomonadati</taxon>
        <taxon>Planctomycetota</taxon>
        <taxon>Planctomycetia</taxon>
        <taxon>Planctomycetales</taxon>
        <taxon>Planctomycetaceae</taxon>
        <taxon>Rubinisphaera</taxon>
    </lineage>
</organism>
<dbReference type="AlphaFoldDB" id="A0A5C5XJP6"/>
<keyword evidence="4" id="KW-1185">Reference proteome</keyword>
<evidence type="ECO:0000313" key="4">
    <source>
        <dbReference type="Proteomes" id="UP000316095"/>
    </source>
</evidence>
<reference evidence="3 4" key="1">
    <citation type="submission" date="2019-02" db="EMBL/GenBank/DDBJ databases">
        <title>Deep-cultivation of Planctomycetes and their phenomic and genomic characterization uncovers novel biology.</title>
        <authorList>
            <person name="Wiegand S."/>
            <person name="Jogler M."/>
            <person name="Boedeker C."/>
            <person name="Pinto D."/>
            <person name="Vollmers J."/>
            <person name="Rivas-Marin E."/>
            <person name="Kohn T."/>
            <person name="Peeters S.H."/>
            <person name="Heuer A."/>
            <person name="Rast P."/>
            <person name="Oberbeckmann S."/>
            <person name="Bunk B."/>
            <person name="Jeske O."/>
            <person name="Meyerdierks A."/>
            <person name="Storesund J.E."/>
            <person name="Kallscheuer N."/>
            <person name="Luecker S."/>
            <person name="Lage O.M."/>
            <person name="Pohl T."/>
            <person name="Merkel B.J."/>
            <person name="Hornburger P."/>
            <person name="Mueller R.-W."/>
            <person name="Bruemmer F."/>
            <person name="Labrenz M."/>
            <person name="Spormann A.M."/>
            <person name="Op Den Camp H."/>
            <person name="Overmann J."/>
            <person name="Amann R."/>
            <person name="Jetten M.S.M."/>
            <person name="Mascher T."/>
            <person name="Medema M.H."/>
            <person name="Devos D.P."/>
            <person name="Kaster A.-K."/>
            <person name="Ovreas L."/>
            <person name="Rohde M."/>
            <person name="Galperin M.Y."/>
            <person name="Jogler C."/>
        </authorList>
    </citation>
    <scope>NUCLEOTIDE SEQUENCE [LARGE SCALE GENOMIC DNA]</scope>
    <source>
        <strain evidence="3 4">Pan54</strain>
    </source>
</reference>
<sequence length="473" mass="54885">MAVPKYSFSEDFSIHGTWWRPGGKYRQHGNLHKSDHKIQLDLIGAFDDLEEHPLIHNFPDVDLSVIHGLTVDQTPISLLNSFYTNQKSTLSLNLPIKVTSSNICCNAVIHGAFLNSVDSECFSSCRVSFPNFDRWLNDLPFSVEADLPEFIDLKYTHPEPRIFKIDENIGDIEFKSIVSYPPIEWDEFTITNKTFITIKPIKPRSFDWFIEVCCQIERMFTLFVGSVVQFSNYELSLADNHDEATAYFRRKSIEQSPLNPFEFTCRYPDVQDWFPVFMRTWLTLPSEVQHAHRLVFTTLESPAPFMESRFLPLVQAVEVFSRSTDTKTILEKSEFRKIRDLAIDALPKRTPMKFVESLKRSFQFANEPTLRDRFHYLIKGLDPETVKLFCVNPEEFAKGIVKTRNQLVHYSDSSKGVLEGNQLHWATFKLKTMISILMLCKYGIPEANVRELIKKNHDFSSGRRVWENVPEVS</sequence>
<dbReference type="Proteomes" id="UP000316095">
    <property type="component" value="Unassembled WGS sequence"/>
</dbReference>
<gene>
    <name evidence="3" type="ORF">Pan54_30760</name>
</gene>
<proteinExistence type="predicted"/>
<feature type="domain" description="ApeA N-terminal" evidence="2">
    <location>
        <begin position="14"/>
        <end position="281"/>
    </location>
</feature>
<dbReference type="OrthoDB" id="1351641at2"/>
<dbReference type="InterPro" id="IPR041223">
    <property type="entry name" value="ApeA_NTD"/>
</dbReference>
<protein>
    <submittedName>
        <fullName evidence="3">Uncharacterized protein</fullName>
    </submittedName>
</protein>
<dbReference type="InterPro" id="IPR041229">
    <property type="entry name" value="HEPN_Apea"/>
</dbReference>
<name>A0A5C5XJP6_9PLAN</name>
<dbReference type="Pfam" id="PF18862">
    <property type="entry name" value="ApeA_NTD1"/>
    <property type="match status" value="1"/>
</dbReference>
<feature type="domain" description="Apea-like HEPN" evidence="1">
    <location>
        <begin position="312"/>
        <end position="446"/>
    </location>
</feature>
<evidence type="ECO:0000259" key="1">
    <source>
        <dbReference type="Pfam" id="PF18739"/>
    </source>
</evidence>
<dbReference type="Pfam" id="PF18739">
    <property type="entry name" value="HEPN_Apea"/>
    <property type="match status" value="1"/>
</dbReference>
<accession>A0A5C5XJP6</accession>
<dbReference type="EMBL" id="SJPG01000001">
    <property type="protein sequence ID" value="TWT62335.1"/>
    <property type="molecule type" value="Genomic_DNA"/>
</dbReference>
<comment type="caution">
    <text evidence="3">The sequence shown here is derived from an EMBL/GenBank/DDBJ whole genome shotgun (WGS) entry which is preliminary data.</text>
</comment>
<dbReference type="RefSeq" id="WP_146504205.1">
    <property type="nucleotide sequence ID" value="NZ_SJPG01000001.1"/>
</dbReference>
<evidence type="ECO:0000259" key="2">
    <source>
        <dbReference type="Pfam" id="PF18862"/>
    </source>
</evidence>
<evidence type="ECO:0000313" key="3">
    <source>
        <dbReference type="EMBL" id="TWT62335.1"/>
    </source>
</evidence>